<dbReference type="OrthoDB" id="3665906at2"/>
<evidence type="ECO:0000313" key="2">
    <source>
        <dbReference type="Proteomes" id="UP000294927"/>
    </source>
</evidence>
<name>A0A4R7W104_9PSEU</name>
<dbReference type="SUPFAM" id="SSF52096">
    <property type="entry name" value="ClpP/crotonase"/>
    <property type="match status" value="1"/>
</dbReference>
<dbReference type="RefSeq" id="WP_133901482.1">
    <property type="nucleotide sequence ID" value="NZ_SOCP01000002.1"/>
</dbReference>
<dbReference type="InterPro" id="IPR001753">
    <property type="entry name" value="Enoyl-CoA_hydra/iso"/>
</dbReference>
<organism evidence="1 2">
    <name type="scientific">Actinophytocola oryzae</name>
    <dbReference type="NCBI Taxonomy" id="502181"/>
    <lineage>
        <taxon>Bacteria</taxon>
        <taxon>Bacillati</taxon>
        <taxon>Actinomycetota</taxon>
        <taxon>Actinomycetes</taxon>
        <taxon>Pseudonocardiales</taxon>
        <taxon>Pseudonocardiaceae</taxon>
    </lineage>
</organism>
<dbReference type="Gene3D" id="3.90.226.10">
    <property type="entry name" value="2-enoyl-CoA Hydratase, Chain A, domain 1"/>
    <property type="match status" value="1"/>
</dbReference>
<dbReference type="PANTHER" id="PTHR43459:SF1">
    <property type="entry name" value="EG:BACN32G11.4 PROTEIN"/>
    <property type="match status" value="1"/>
</dbReference>
<keyword evidence="2" id="KW-1185">Reference proteome</keyword>
<dbReference type="EMBL" id="SOCP01000002">
    <property type="protein sequence ID" value="TDV56216.1"/>
    <property type="molecule type" value="Genomic_DNA"/>
</dbReference>
<reference evidence="1 2" key="1">
    <citation type="submission" date="2019-03" db="EMBL/GenBank/DDBJ databases">
        <title>Genomic Encyclopedia of Archaeal and Bacterial Type Strains, Phase II (KMG-II): from individual species to whole genera.</title>
        <authorList>
            <person name="Goeker M."/>
        </authorList>
    </citation>
    <scope>NUCLEOTIDE SEQUENCE [LARGE SCALE GENOMIC DNA]</scope>
    <source>
        <strain evidence="1 2">DSM 45499</strain>
    </source>
</reference>
<evidence type="ECO:0000313" key="1">
    <source>
        <dbReference type="EMBL" id="TDV56216.1"/>
    </source>
</evidence>
<protein>
    <submittedName>
        <fullName evidence="1">Enoyl-CoA hydratase</fullName>
    </submittedName>
</protein>
<dbReference type="Proteomes" id="UP000294927">
    <property type="component" value="Unassembled WGS sequence"/>
</dbReference>
<dbReference type="CDD" id="cd06558">
    <property type="entry name" value="crotonase-like"/>
    <property type="match status" value="1"/>
</dbReference>
<dbReference type="Pfam" id="PF00378">
    <property type="entry name" value="ECH_1"/>
    <property type="match status" value="1"/>
</dbReference>
<dbReference type="InterPro" id="IPR029045">
    <property type="entry name" value="ClpP/crotonase-like_dom_sf"/>
</dbReference>
<accession>A0A4R7W104</accession>
<comment type="caution">
    <text evidence="1">The sequence shown here is derived from an EMBL/GenBank/DDBJ whole genome shotgun (WGS) entry which is preliminary data.</text>
</comment>
<dbReference type="AlphaFoldDB" id="A0A4R7W104"/>
<dbReference type="PANTHER" id="PTHR43459">
    <property type="entry name" value="ENOYL-COA HYDRATASE"/>
    <property type="match status" value="1"/>
</dbReference>
<sequence length="281" mass="31369">MPVKGVEVERRGEVGWIILNDYQETVEAGFAEPEGYEPLQVGLLNALEEFRWDSGIRVIVITGKNDGAFYRVSRRPHYDVQKHADRLNPMHSPYMRQSMPASRSMTEILAFIEKPVIARMNGDAIGYGQALLWGCDMIVAWDGAVVADVHTGQGDVVDSDGEARGFPWAVTPGDGAMAFLPVSMTAAKLKEFMFLSRTWPVTKLAEMNLVNYAVPMDQLDGVLDEIIEKLLARPAHVLAHTKRVCNKRLVEQMNNVQDLASAYEMLNFVSHGVEGRMDMTK</sequence>
<dbReference type="GO" id="GO:0003824">
    <property type="term" value="F:catalytic activity"/>
    <property type="evidence" value="ECO:0007669"/>
    <property type="project" value="UniProtKB-ARBA"/>
</dbReference>
<gene>
    <name evidence="1" type="ORF">CLV71_102282</name>
</gene>
<proteinExistence type="predicted"/>